<keyword evidence="1" id="KW-0472">Membrane</keyword>
<gene>
    <name evidence="2" type="ORF">HUJ06_011663</name>
</gene>
<sequence length="70" mass="7878">MLEVMSQTQSRLEEISGTQKSHTPGIYNLVLPFYSILLLILCYIFSPKAKASLPASICDFLFHHLALLKP</sequence>
<keyword evidence="3" id="KW-1185">Reference proteome</keyword>
<reference evidence="2 3" key="1">
    <citation type="journal article" date="2020" name="Mol. Biol. Evol.">
        <title>Distinct Expression and Methylation Patterns for Genes with Different Fates following a Single Whole-Genome Duplication in Flowering Plants.</title>
        <authorList>
            <person name="Shi T."/>
            <person name="Rahmani R.S."/>
            <person name="Gugger P.F."/>
            <person name="Wang M."/>
            <person name="Li H."/>
            <person name="Zhang Y."/>
            <person name="Li Z."/>
            <person name="Wang Q."/>
            <person name="Van de Peer Y."/>
            <person name="Marchal K."/>
            <person name="Chen J."/>
        </authorList>
    </citation>
    <scope>NUCLEOTIDE SEQUENCE [LARGE SCALE GENOMIC DNA]</scope>
    <source>
        <tissue evidence="2">Leaf</tissue>
    </source>
</reference>
<evidence type="ECO:0000313" key="3">
    <source>
        <dbReference type="Proteomes" id="UP000607653"/>
    </source>
</evidence>
<feature type="transmembrane region" description="Helical" evidence="1">
    <location>
        <begin position="26"/>
        <end position="45"/>
    </location>
</feature>
<dbReference type="Proteomes" id="UP000607653">
    <property type="component" value="Unassembled WGS sequence"/>
</dbReference>
<comment type="caution">
    <text evidence="2">The sequence shown here is derived from an EMBL/GenBank/DDBJ whole genome shotgun (WGS) entry which is preliminary data.</text>
</comment>
<organism evidence="2 3">
    <name type="scientific">Nelumbo nucifera</name>
    <name type="common">Sacred lotus</name>
    <dbReference type="NCBI Taxonomy" id="4432"/>
    <lineage>
        <taxon>Eukaryota</taxon>
        <taxon>Viridiplantae</taxon>
        <taxon>Streptophyta</taxon>
        <taxon>Embryophyta</taxon>
        <taxon>Tracheophyta</taxon>
        <taxon>Spermatophyta</taxon>
        <taxon>Magnoliopsida</taxon>
        <taxon>Proteales</taxon>
        <taxon>Nelumbonaceae</taxon>
        <taxon>Nelumbo</taxon>
    </lineage>
</organism>
<dbReference type="AlphaFoldDB" id="A0A822YJY9"/>
<accession>A0A822YJY9</accession>
<dbReference type="EMBL" id="DUZY01000003">
    <property type="protein sequence ID" value="DAD32812.1"/>
    <property type="molecule type" value="Genomic_DNA"/>
</dbReference>
<name>A0A822YJY9_NELNU</name>
<evidence type="ECO:0000313" key="2">
    <source>
        <dbReference type="EMBL" id="DAD32812.1"/>
    </source>
</evidence>
<proteinExistence type="predicted"/>
<keyword evidence="1" id="KW-0812">Transmembrane</keyword>
<protein>
    <submittedName>
        <fullName evidence="2">Uncharacterized protein</fullName>
    </submittedName>
</protein>
<keyword evidence="1" id="KW-1133">Transmembrane helix</keyword>
<evidence type="ECO:0000256" key="1">
    <source>
        <dbReference type="SAM" id="Phobius"/>
    </source>
</evidence>